<evidence type="ECO:0000313" key="2">
    <source>
        <dbReference type="EMBL" id="KUM79285.1"/>
    </source>
</evidence>
<protein>
    <recommendedName>
        <fullName evidence="4">Lipoprotein</fullName>
    </recommendedName>
</protein>
<comment type="caution">
    <text evidence="2">The sequence shown here is derived from an EMBL/GenBank/DDBJ whole genome shotgun (WGS) entry which is preliminary data.</text>
</comment>
<feature type="region of interest" description="Disordered" evidence="1">
    <location>
        <begin position="20"/>
        <end position="75"/>
    </location>
</feature>
<evidence type="ECO:0000256" key="1">
    <source>
        <dbReference type="SAM" id="MobiDB-lite"/>
    </source>
</evidence>
<evidence type="ECO:0000313" key="3">
    <source>
        <dbReference type="Proteomes" id="UP000054024"/>
    </source>
</evidence>
<sequence>MKHRGIASVFVALAAAGGLTLGGCTTEDDDSTPAPTRETQTEERQTEQQEESPQGGREEPEPNERDDLQSFRLDDRSQAGFANIWVTWTIKNQSSEKSNYSWSWEAIAPDGTRVANSTEFVTDVQPGQTTTGDSPTTLDDTNVKINITDFDRTRAY</sequence>
<reference evidence="2 3" key="1">
    <citation type="submission" date="2015-10" db="EMBL/GenBank/DDBJ databases">
        <title>Draft genome sequence of Streptomyces curacoi DSM 40107, type strain for the species Streptomyces curacoi.</title>
        <authorList>
            <person name="Ruckert C."/>
            <person name="Winkler A."/>
            <person name="Kalinowski J."/>
            <person name="Kampfer P."/>
            <person name="Glaeser S."/>
        </authorList>
    </citation>
    <scope>NUCLEOTIDE SEQUENCE [LARGE SCALE GENOMIC DNA]</scope>
    <source>
        <strain evidence="2 3">DSM 40107</strain>
    </source>
</reference>
<organism evidence="2 3">
    <name type="scientific">Streptomyces curacoi</name>
    <dbReference type="NCBI Taxonomy" id="146536"/>
    <lineage>
        <taxon>Bacteria</taxon>
        <taxon>Bacillati</taxon>
        <taxon>Actinomycetota</taxon>
        <taxon>Actinomycetes</taxon>
        <taxon>Kitasatosporales</taxon>
        <taxon>Streptomycetaceae</taxon>
        <taxon>Streptomyces</taxon>
    </lineage>
</organism>
<accession>A0A117PGJ6</accession>
<evidence type="ECO:0008006" key="4">
    <source>
        <dbReference type="Google" id="ProtNLM"/>
    </source>
</evidence>
<dbReference type="PROSITE" id="PS51257">
    <property type="entry name" value="PROKAR_LIPOPROTEIN"/>
    <property type="match status" value="1"/>
</dbReference>
<proteinExistence type="predicted"/>
<feature type="compositionally biased region" description="Basic and acidic residues" evidence="1">
    <location>
        <begin position="56"/>
        <end position="75"/>
    </location>
</feature>
<dbReference type="EMBL" id="LMWJ01000006">
    <property type="protein sequence ID" value="KUM79285.1"/>
    <property type="molecule type" value="Genomic_DNA"/>
</dbReference>
<dbReference type="Proteomes" id="UP000054024">
    <property type="component" value="Unassembled WGS sequence"/>
</dbReference>
<dbReference type="RefSeq" id="WP_062146891.1">
    <property type="nucleotide sequence ID" value="NZ_KQ947986.1"/>
</dbReference>
<gene>
    <name evidence="2" type="ORF">AQI70_10665</name>
</gene>
<dbReference type="AlphaFoldDB" id="A0A117PGJ6"/>
<name>A0A117PGJ6_9ACTN</name>
<dbReference type="OrthoDB" id="4225366at2"/>
<keyword evidence="3" id="KW-1185">Reference proteome</keyword>